<sequence>MKLEENQTCHENFEIIVAEQIGIFCMFCFLTNKVENYDNDNNSKVSLKVEKNRKKPNQYFIQKLRGARIKTTCLALSRYIGGLKITCAVQKLHEVYIKCAKLYACISTAATFKFNVILSNGWPNKEEMKTIKELITSCVSAVIMYMM</sequence>
<keyword evidence="2" id="KW-1185">Reference proteome</keyword>
<organism evidence="1 2">
    <name type="scientific">Clunio marinus</name>
    <dbReference type="NCBI Taxonomy" id="568069"/>
    <lineage>
        <taxon>Eukaryota</taxon>
        <taxon>Metazoa</taxon>
        <taxon>Ecdysozoa</taxon>
        <taxon>Arthropoda</taxon>
        <taxon>Hexapoda</taxon>
        <taxon>Insecta</taxon>
        <taxon>Pterygota</taxon>
        <taxon>Neoptera</taxon>
        <taxon>Endopterygota</taxon>
        <taxon>Diptera</taxon>
        <taxon>Nematocera</taxon>
        <taxon>Chironomoidea</taxon>
        <taxon>Chironomidae</taxon>
        <taxon>Clunio</taxon>
    </lineage>
</organism>
<dbReference type="EMBL" id="CVRI01000021">
    <property type="protein sequence ID" value="CRK91550.1"/>
    <property type="molecule type" value="Genomic_DNA"/>
</dbReference>
<evidence type="ECO:0000313" key="1">
    <source>
        <dbReference type="EMBL" id="CRK91550.1"/>
    </source>
</evidence>
<protein>
    <submittedName>
        <fullName evidence="1">CLUMA_CG005207, isoform A</fullName>
    </submittedName>
</protein>
<name>A0A1J1HYE0_9DIPT</name>
<gene>
    <name evidence="1" type="ORF">CLUMA_CG005207</name>
</gene>
<dbReference type="AlphaFoldDB" id="A0A1J1HYE0"/>
<reference evidence="1 2" key="1">
    <citation type="submission" date="2015-04" db="EMBL/GenBank/DDBJ databases">
        <authorList>
            <person name="Syromyatnikov M.Y."/>
            <person name="Popov V.N."/>
        </authorList>
    </citation>
    <scope>NUCLEOTIDE SEQUENCE [LARGE SCALE GENOMIC DNA]</scope>
</reference>
<evidence type="ECO:0000313" key="2">
    <source>
        <dbReference type="Proteomes" id="UP000183832"/>
    </source>
</evidence>
<proteinExistence type="predicted"/>
<dbReference type="Proteomes" id="UP000183832">
    <property type="component" value="Unassembled WGS sequence"/>
</dbReference>
<accession>A0A1J1HYE0</accession>